<evidence type="ECO:0000256" key="2">
    <source>
        <dbReference type="ARBA" id="ARBA00023015"/>
    </source>
</evidence>
<comment type="caution">
    <text evidence="7">The sequence shown here is derived from an EMBL/GenBank/DDBJ whole genome shotgun (WGS) entry which is preliminary data.</text>
</comment>
<dbReference type="InterPro" id="IPR036388">
    <property type="entry name" value="WH-like_DNA-bd_sf"/>
</dbReference>
<dbReference type="EMBL" id="JAICCF010000001">
    <property type="protein sequence ID" value="MBW8682709.1"/>
    <property type="molecule type" value="Genomic_DNA"/>
</dbReference>
<sequence length="158" mass="18376">MDEKQFLDQLTLHQQVIHKICWLYRDSKEDREDLFQEIVFQLWKSASSFEGKSLFSSWLYKVALNTALASFRKKQPNISYPETLPDLAAQNTNDEQQNEELIWALRQLNDADKAVITLYLEGLSYQEIAAILGISENNTGVKINRIKSKLQQLLQLKK</sequence>
<evidence type="ECO:0000259" key="5">
    <source>
        <dbReference type="Pfam" id="PF04542"/>
    </source>
</evidence>
<reference evidence="7 8" key="1">
    <citation type="submission" date="2021-08" db="EMBL/GenBank/DDBJ databases">
        <title>The genome sequence of Chitinophaga sp. B61.</title>
        <authorList>
            <person name="Zhang X."/>
        </authorList>
    </citation>
    <scope>NUCLEOTIDE SEQUENCE [LARGE SCALE GENOMIC DNA]</scope>
    <source>
        <strain evidence="7 8">B61</strain>
    </source>
</reference>
<accession>A0ABS7G7D8</accession>
<dbReference type="RefSeq" id="WP_220247949.1">
    <property type="nucleotide sequence ID" value="NZ_JAICCF010000001.1"/>
</dbReference>
<dbReference type="Gene3D" id="1.10.10.10">
    <property type="entry name" value="Winged helix-like DNA-binding domain superfamily/Winged helix DNA-binding domain"/>
    <property type="match status" value="1"/>
</dbReference>
<dbReference type="PANTHER" id="PTHR43133">
    <property type="entry name" value="RNA POLYMERASE ECF-TYPE SIGMA FACTO"/>
    <property type="match status" value="1"/>
</dbReference>
<comment type="similarity">
    <text evidence="1">Belongs to the sigma-70 factor family. ECF subfamily.</text>
</comment>
<protein>
    <submittedName>
        <fullName evidence="7">Sigma-70 family RNA polymerase sigma factor</fullName>
    </submittedName>
</protein>
<dbReference type="InterPro" id="IPR013249">
    <property type="entry name" value="RNA_pol_sigma70_r4_t2"/>
</dbReference>
<dbReference type="Gene3D" id="1.10.1740.10">
    <property type="match status" value="1"/>
</dbReference>
<feature type="domain" description="RNA polymerase sigma-70 region 2" evidence="5">
    <location>
        <begin position="13"/>
        <end position="75"/>
    </location>
</feature>
<organism evidence="7 8">
    <name type="scientific">Chitinophaga rhizophila</name>
    <dbReference type="NCBI Taxonomy" id="2866212"/>
    <lineage>
        <taxon>Bacteria</taxon>
        <taxon>Pseudomonadati</taxon>
        <taxon>Bacteroidota</taxon>
        <taxon>Chitinophagia</taxon>
        <taxon>Chitinophagales</taxon>
        <taxon>Chitinophagaceae</taxon>
        <taxon>Chitinophaga</taxon>
    </lineage>
</organism>
<evidence type="ECO:0000313" key="8">
    <source>
        <dbReference type="Proteomes" id="UP000812961"/>
    </source>
</evidence>
<keyword evidence="4" id="KW-0804">Transcription</keyword>
<proteinExistence type="inferred from homology"/>
<gene>
    <name evidence="7" type="ORF">K1Y79_00060</name>
</gene>
<evidence type="ECO:0000256" key="3">
    <source>
        <dbReference type="ARBA" id="ARBA00023082"/>
    </source>
</evidence>
<dbReference type="InterPro" id="IPR013324">
    <property type="entry name" value="RNA_pol_sigma_r3/r4-like"/>
</dbReference>
<dbReference type="CDD" id="cd06171">
    <property type="entry name" value="Sigma70_r4"/>
    <property type="match status" value="1"/>
</dbReference>
<dbReference type="SUPFAM" id="SSF88946">
    <property type="entry name" value="Sigma2 domain of RNA polymerase sigma factors"/>
    <property type="match status" value="1"/>
</dbReference>
<evidence type="ECO:0000259" key="6">
    <source>
        <dbReference type="Pfam" id="PF08281"/>
    </source>
</evidence>
<dbReference type="Pfam" id="PF04542">
    <property type="entry name" value="Sigma70_r2"/>
    <property type="match status" value="1"/>
</dbReference>
<name>A0ABS7G7D8_9BACT</name>
<evidence type="ECO:0000256" key="4">
    <source>
        <dbReference type="ARBA" id="ARBA00023163"/>
    </source>
</evidence>
<dbReference type="Proteomes" id="UP000812961">
    <property type="component" value="Unassembled WGS sequence"/>
</dbReference>
<keyword evidence="3" id="KW-0731">Sigma factor</keyword>
<dbReference type="InterPro" id="IPR039425">
    <property type="entry name" value="RNA_pol_sigma-70-like"/>
</dbReference>
<dbReference type="SUPFAM" id="SSF88659">
    <property type="entry name" value="Sigma3 and sigma4 domains of RNA polymerase sigma factors"/>
    <property type="match status" value="1"/>
</dbReference>
<keyword evidence="2" id="KW-0805">Transcription regulation</keyword>
<feature type="domain" description="RNA polymerase sigma factor 70 region 4 type 2" evidence="6">
    <location>
        <begin position="103"/>
        <end position="150"/>
    </location>
</feature>
<dbReference type="NCBIfam" id="TIGR02937">
    <property type="entry name" value="sigma70-ECF"/>
    <property type="match status" value="1"/>
</dbReference>
<keyword evidence="8" id="KW-1185">Reference proteome</keyword>
<dbReference type="InterPro" id="IPR014284">
    <property type="entry name" value="RNA_pol_sigma-70_dom"/>
</dbReference>
<dbReference type="InterPro" id="IPR007627">
    <property type="entry name" value="RNA_pol_sigma70_r2"/>
</dbReference>
<evidence type="ECO:0000256" key="1">
    <source>
        <dbReference type="ARBA" id="ARBA00010641"/>
    </source>
</evidence>
<dbReference type="Pfam" id="PF08281">
    <property type="entry name" value="Sigma70_r4_2"/>
    <property type="match status" value="1"/>
</dbReference>
<dbReference type="PANTHER" id="PTHR43133:SF45">
    <property type="entry name" value="RNA POLYMERASE ECF-TYPE SIGMA FACTOR"/>
    <property type="match status" value="1"/>
</dbReference>
<dbReference type="InterPro" id="IPR013325">
    <property type="entry name" value="RNA_pol_sigma_r2"/>
</dbReference>
<evidence type="ECO:0000313" key="7">
    <source>
        <dbReference type="EMBL" id="MBW8682709.1"/>
    </source>
</evidence>